<evidence type="ECO:0000313" key="6">
    <source>
        <dbReference type="Proteomes" id="UP001199469"/>
    </source>
</evidence>
<reference evidence="5 6" key="1">
    <citation type="submission" date="2021-11" db="EMBL/GenBank/DDBJ databases">
        <title>Draft genome sequence of Actinomycetospora sp. SF1 isolated from the rhizosphere soil.</title>
        <authorList>
            <person name="Duangmal K."/>
            <person name="Chantavorakit T."/>
        </authorList>
    </citation>
    <scope>NUCLEOTIDE SEQUENCE [LARGE SCALE GENOMIC DNA]</scope>
    <source>
        <strain evidence="5 6">TBRC 5722</strain>
    </source>
</reference>
<organism evidence="5 6">
    <name type="scientific">Actinomycetospora endophytica</name>
    <dbReference type="NCBI Taxonomy" id="2291215"/>
    <lineage>
        <taxon>Bacteria</taxon>
        <taxon>Bacillati</taxon>
        <taxon>Actinomycetota</taxon>
        <taxon>Actinomycetes</taxon>
        <taxon>Pseudonocardiales</taxon>
        <taxon>Pseudonocardiaceae</taxon>
        <taxon>Actinomycetospora</taxon>
    </lineage>
</organism>
<dbReference type="Pfam" id="PF07729">
    <property type="entry name" value="FCD"/>
    <property type="match status" value="1"/>
</dbReference>
<keyword evidence="6" id="KW-1185">Reference proteome</keyword>
<dbReference type="SMART" id="SM00895">
    <property type="entry name" value="FCD"/>
    <property type="match status" value="1"/>
</dbReference>
<name>A0ABS8PAQ7_9PSEU</name>
<proteinExistence type="predicted"/>
<keyword evidence="2" id="KW-0238">DNA-binding</keyword>
<dbReference type="InterPro" id="IPR036388">
    <property type="entry name" value="WH-like_DNA-bd_sf"/>
</dbReference>
<evidence type="ECO:0000259" key="4">
    <source>
        <dbReference type="PROSITE" id="PS50949"/>
    </source>
</evidence>
<dbReference type="Pfam" id="PF00392">
    <property type="entry name" value="GntR"/>
    <property type="match status" value="1"/>
</dbReference>
<dbReference type="Proteomes" id="UP001199469">
    <property type="component" value="Unassembled WGS sequence"/>
</dbReference>
<gene>
    <name evidence="5" type="ORF">LQ327_18340</name>
</gene>
<evidence type="ECO:0000256" key="1">
    <source>
        <dbReference type="ARBA" id="ARBA00023015"/>
    </source>
</evidence>
<dbReference type="InterPro" id="IPR000524">
    <property type="entry name" value="Tscrpt_reg_HTH_GntR"/>
</dbReference>
<dbReference type="PANTHER" id="PTHR43537:SF24">
    <property type="entry name" value="GLUCONATE OPERON TRANSCRIPTIONAL REPRESSOR"/>
    <property type="match status" value="1"/>
</dbReference>
<dbReference type="SUPFAM" id="SSF48008">
    <property type="entry name" value="GntR ligand-binding domain-like"/>
    <property type="match status" value="1"/>
</dbReference>
<protein>
    <submittedName>
        <fullName evidence="5">GntR family transcriptional regulator</fullName>
    </submittedName>
</protein>
<dbReference type="Gene3D" id="1.10.10.10">
    <property type="entry name" value="Winged helix-like DNA-binding domain superfamily/Winged helix DNA-binding domain"/>
    <property type="match status" value="1"/>
</dbReference>
<comment type="caution">
    <text evidence="5">The sequence shown here is derived from an EMBL/GenBank/DDBJ whole genome shotgun (WGS) entry which is preliminary data.</text>
</comment>
<dbReference type="PROSITE" id="PS50949">
    <property type="entry name" value="HTH_GNTR"/>
    <property type="match status" value="1"/>
</dbReference>
<sequence length="224" mass="24715">MDEADEGPWAVAGASAGRLGDTVRDRVARELRDRILTGRYERGERLDLDAVGAELGTSRTPVREACLALQTEGLLRMAPRSGVTVLGVEPQEVLDNFLLMARLSGFAAELAAQRITGAELAEVAGISDAMREASQAGKSIAEPNWRFHREIHRACRSRRLISLIAQTGRSIPRTFLEVFPEHVPCALDEHDELVEALRRRDGDEARRVTERHYAVPAELVSGVR</sequence>
<dbReference type="InterPro" id="IPR008920">
    <property type="entry name" value="TF_FadR/GntR_C"/>
</dbReference>
<dbReference type="EMBL" id="JAJNDB010000004">
    <property type="protein sequence ID" value="MCD2195331.1"/>
    <property type="molecule type" value="Genomic_DNA"/>
</dbReference>
<dbReference type="SMART" id="SM00345">
    <property type="entry name" value="HTH_GNTR"/>
    <property type="match status" value="1"/>
</dbReference>
<keyword evidence="1" id="KW-0805">Transcription regulation</keyword>
<feature type="domain" description="HTH gntR-type" evidence="4">
    <location>
        <begin position="21"/>
        <end position="88"/>
    </location>
</feature>
<dbReference type="PANTHER" id="PTHR43537">
    <property type="entry name" value="TRANSCRIPTIONAL REGULATOR, GNTR FAMILY"/>
    <property type="match status" value="1"/>
</dbReference>
<dbReference type="InterPro" id="IPR036390">
    <property type="entry name" value="WH_DNA-bd_sf"/>
</dbReference>
<accession>A0ABS8PAQ7</accession>
<evidence type="ECO:0000256" key="3">
    <source>
        <dbReference type="ARBA" id="ARBA00023163"/>
    </source>
</evidence>
<dbReference type="InterPro" id="IPR011711">
    <property type="entry name" value="GntR_C"/>
</dbReference>
<dbReference type="RefSeq" id="WP_230736348.1">
    <property type="nucleotide sequence ID" value="NZ_JAJNDB010000004.1"/>
</dbReference>
<dbReference type="Gene3D" id="1.20.120.530">
    <property type="entry name" value="GntR ligand-binding domain-like"/>
    <property type="match status" value="1"/>
</dbReference>
<evidence type="ECO:0000256" key="2">
    <source>
        <dbReference type="ARBA" id="ARBA00023125"/>
    </source>
</evidence>
<dbReference type="SUPFAM" id="SSF46785">
    <property type="entry name" value="Winged helix' DNA-binding domain"/>
    <property type="match status" value="1"/>
</dbReference>
<keyword evidence="3" id="KW-0804">Transcription</keyword>
<evidence type="ECO:0000313" key="5">
    <source>
        <dbReference type="EMBL" id="MCD2195331.1"/>
    </source>
</evidence>